<evidence type="ECO:0000313" key="2">
    <source>
        <dbReference type="Proteomes" id="UP000323258"/>
    </source>
</evidence>
<reference evidence="1 2" key="1">
    <citation type="submission" date="2019-08" db="EMBL/GenBank/DDBJ databases">
        <authorList>
            <person name="Seo Y.L."/>
        </authorList>
    </citation>
    <scope>NUCLEOTIDE SEQUENCE [LARGE SCALE GENOMIC DNA]</scope>
    <source>
        <strain evidence="1 2">MaA-C15</strain>
    </source>
</reference>
<gene>
    <name evidence="1" type="ORF">FY036_01760</name>
</gene>
<evidence type="ECO:0000313" key="1">
    <source>
        <dbReference type="EMBL" id="TYR35888.1"/>
    </source>
</evidence>
<dbReference type="Gene3D" id="2.40.70.10">
    <property type="entry name" value="Acid Proteases"/>
    <property type="match status" value="1"/>
</dbReference>
<organism evidence="1 2">
    <name type="scientific">Neoaquamicrobium microcysteis</name>
    <dbReference type="NCBI Taxonomy" id="2682781"/>
    <lineage>
        <taxon>Bacteria</taxon>
        <taxon>Pseudomonadati</taxon>
        <taxon>Pseudomonadota</taxon>
        <taxon>Alphaproteobacteria</taxon>
        <taxon>Hyphomicrobiales</taxon>
        <taxon>Phyllobacteriaceae</taxon>
        <taxon>Neoaquamicrobium</taxon>
    </lineage>
</organism>
<dbReference type="AlphaFoldDB" id="A0A5D4H5D3"/>
<sequence length="138" mass="15108">MKFSIVLPIIGLGAAFAVVPSNAADLVLPITFDQRSTPMVSLEIDGMSYELRLDTGSEEGLHLRRDLLDRIEGVRFTGEMQRSSDMAGNVQENARFVIDELSVGGRIFRDIRGVEFSPWGATSVGDGHHSFVVPLDDT</sequence>
<name>A0A5D4H5D3_9HYPH</name>
<keyword evidence="2" id="KW-1185">Reference proteome</keyword>
<dbReference type="Proteomes" id="UP000323258">
    <property type="component" value="Unassembled WGS sequence"/>
</dbReference>
<dbReference type="EMBL" id="VSZS01000050">
    <property type="protein sequence ID" value="TYR35888.1"/>
    <property type="molecule type" value="Genomic_DNA"/>
</dbReference>
<comment type="caution">
    <text evidence="1">The sequence shown here is derived from an EMBL/GenBank/DDBJ whole genome shotgun (WGS) entry which is preliminary data.</text>
</comment>
<reference evidence="1 2" key="2">
    <citation type="submission" date="2019-09" db="EMBL/GenBank/DDBJ databases">
        <title>Mesorhizobium sp. MaA-C15 isolated from Microcystis aeruginosa.</title>
        <authorList>
            <person name="Jeong S.E."/>
            <person name="Jin H.M."/>
            <person name="Jeon C.O."/>
        </authorList>
    </citation>
    <scope>NUCLEOTIDE SEQUENCE [LARGE SCALE GENOMIC DNA]</scope>
    <source>
        <strain evidence="1 2">MaA-C15</strain>
    </source>
</reference>
<accession>A0A5D4H5D3</accession>
<protein>
    <submittedName>
        <fullName evidence="1">Uncharacterized protein</fullName>
    </submittedName>
</protein>
<dbReference type="InterPro" id="IPR021109">
    <property type="entry name" value="Peptidase_aspartic_dom_sf"/>
</dbReference>
<proteinExistence type="predicted"/>